<dbReference type="SUPFAM" id="SSF159888">
    <property type="entry name" value="YdhG-like"/>
    <property type="match status" value="1"/>
</dbReference>
<evidence type="ECO:0000313" key="2">
    <source>
        <dbReference type="EMBL" id="MFC4739921.1"/>
    </source>
</evidence>
<evidence type="ECO:0000259" key="1">
    <source>
        <dbReference type="Pfam" id="PF08818"/>
    </source>
</evidence>
<accession>A0ABV9P5P0</accession>
<dbReference type="RefSeq" id="WP_379740266.1">
    <property type="nucleotide sequence ID" value="NZ_JBHSGW010000021.1"/>
</dbReference>
<comment type="caution">
    <text evidence="2">The sequence shown here is derived from an EMBL/GenBank/DDBJ whole genome shotgun (WGS) entry which is preliminary data.</text>
</comment>
<reference evidence="3" key="1">
    <citation type="journal article" date="2019" name="Int. J. Syst. Evol. Microbiol.">
        <title>The Global Catalogue of Microorganisms (GCM) 10K type strain sequencing project: providing services to taxonomists for standard genome sequencing and annotation.</title>
        <authorList>
            <consortium name="The Broad Institute Genomics Platform"/>
            <consortium name="The Broad Institute Genome Sequencing Center for Infectious Disease"/>
            <person name="Wu L."/>
            <person name="Ma J."/>
        </authorList>
    </citation>
    <scope>NUCLEOTIDE SEQUENCE [LARGE SCALE GENOMIC DNA]</scope>
    <source>
        <strain evidence="3">CCUG 50349</strain>
    </source>
</reference>
<organism evidence="2 3">
    <name type="scientific">Flavobacterium ponti</name>
    <dbReference type="NCBI Taxonomy" id="665133"/>
    <lineage>
        <taxon>Bacteria</taxon>
        <taxon>Pseudomonadati</taxon>
        <taxon>Bacteroidota</taxon>
        <taxon>Flavobacteriia</taxon>
        <taxon>Flavobacteriales</taxon>
        <taxon>Flavobacteriaceae</taxon>
        <taxon>Flavobacterium</taxon>
    </lineage>
</organism>
<protein>
    <submittedName>
        <fullName evidence="2">Iron chaperone</fullName>
    </submittedName>
</protein>
<dbReference type="Gene3D" id="3.90.1150.200">
    <property type="match status" value="1"/>
</dbReference>
<keyword evidence="3" id="KW-1185">Reference proteome</keyword>
<name>A0ABV9P5P0_9FLAO</name>
<dbReference type="Pfam" id="PF08818">
    <property type="entry name" value="DUF1801"/>
    <property type="match status" value="1"/>
</dbReference>
<gene>
    <name evidence="2" type="ORF">ACFO3U_07935</name>
</gene>
<feature type="domain" description="YdhG-like" evidence="1">
    <location>
        <begin position="21"/>
        <end position="109"/>
    </location>
</feature>
<sequence>MKTSNEIDLYIETFPENVQVLLQELRAIIKKTAPNAEEIMSYKMPAYKQHGRLVYFAAYKNHIGFYPHTSPIIHFKEDLKEYKTSKGAIQFALDKPLPKELITRIVEYRVKEDLENI</sequence>
<evidence type="ECO:0000313" key="3">
    <source>
        <dbReference type="Proteomes" id="UP001595885"/>
    </source>
</evidence>
<proteinExistence type="predicted"/>
<dbReference type="InterPro" id="IPR014922">
    <property type="entry name" value="YdhG-like"/>
</dbReference>
<dbReference type="Proteomes" id="UP001595885">
    <property type="component" value="Unassembled WGS sequence"/>
</dbReference>
<dbReference type="EMBL" id="JBHSGW010000021">
    <property type="protein sequence ID" value="MFC4739921.1"/>
    <property type="molecule type" value="Genomic_DNA"/>
</dbReference>